<keyword evidence="2" id="KW-1185">Reference proteome</keyword>
<dbReference type="RefSeq" id="WP_160987274.1">
    <property type="nucleotide sequence ID" value="NZ_WVTD01000023.1"/>
</dbReference>
<dbReference type="EMBL" id="WVTD01000023">
    <property type="protein sequence ID" value="MYL99909.1"/>
    <property type="molecule type" value="Genomic_DNA"/>
</dbReference>
<comment type="caution">
    <text evidence="1">The sequence shown here is derived from an EMBL/GenBank/DDBJ whole genome shotgun (WGS) entry which is preliminary data.</text>
</comment>
<sequence length="71" mass="7786">MTIFSPEGEQHNMVLSWTERLIKEQNAERVGARDSGMATIRGVTRPALSQNATLASRALKGSFHRFSTAPA</sequence>
<dbReference type="Proteomes" id="UP000465810">
    <property type="component" value="Unassembled WGS sequence"/>
</dbReference>
<proteinExistence type="predicted"/>
<reference evidence="1 2" key="1">
    <citation type="submission" date="2019-12" db="EMBL/GenBank/DDBJ databases">
        <authorList>
            <person name="Feng G."/>
            <person name="Zhu H."/>
        </authorList>
    </citation>
    <scope>NUCLEOTIDE SEQUENCE [LARGE SCALE GENOMIC DNA]</scope>
    <source>
        <strain evidence="1 2">FGD1</strain>
    </source>
</reference>
<evidence type="ECO:0000313" key="2">
    <source>
        <dbReference type="Proteomes" id="UP000465810"/>
    </source>
</evidence>
<organism evidence="1 2">
    <name type="scientific">Novosphingobium silvae</name>
    <dbReference type="NCBI Taxonomy" id="2692619"/>
    <lineage>
        <taxon>Bacteria</taxon>
        <taxon>Pseudomonadati</taxon>
        <taxon>Pseudomonadota</taxon>
        <taxon>Alphaproteobacteria</taxon>
        <taxon>Sphingomonadales</taxon>
        <taxon>Sphingomonadaceae</taxon>
        <taxon>Novosphingobium</taxon>
    </lineage>
</organism>
<gene>
    <name evidence="1" type="ORF">GR702_19300</name>
</gene>
<name>A0A7X4K929_9SPHN</name>
<evidence type="ECO:0000313" key="1">
    <source>
        <dbReference type="EMBL" id="MYL99909.1"/>
    </source>
</evidence>
<accession>A0A7X4K929</accession>
<protein>
    <submittedName>
        <fullName evidence="1">Uncharacterized protein</fullName>
    </submittedName>
</protein>
<dbReference type="AlphaFoldDB" id="A0A7X4K929"/>